<dbReference type="Proteomes" id="UP000523955">
    <property type="component" value="Unassembled WGS sequence"/>
</dbReference>
<evidence type="ECO:0000256" key="2">
    <source>
        <dbReference type="ARBA" id="ARBA00022840"/>
    </source>
</evidence>
<keyword evidence="2" id="KW-0067">ATP-binding</keyword>
<keyword evidence="5" id="KW-1185">Reference proteome</keyword>
<accession>A0A7X0VBY9</accession>
<dbReference type="RefSeq" id="WP_185253943.1">
    <property type="nucleotide sequence ID" value="NZ_JACKXE010000001.1"/>
</dbReference>
<dbReference type="Pfam" id="PF13191">
    <property type="entry name" value="AAA_16"/>
    <property type="match status" value="1"/>
</dbReference>
<dbReference type="Gene3D" id="3.40.50.300">
    <property type="entry name" value="P-loop containing nucleotide triphosphate hydrolases"/>
    <property type="match status" value="1"/>
</dbReference>
<dbReference type="EMBL" id="JACKXE010000001">
    <property type="protein sequence ID" value="MBB6628935.1"/>
    <property type="molecule type" value="Genomic_DNA"/>
</dbReference>
<dbReference type="InterPro" id="IPR029787">
    <property type="entry name" value="Nucleotide_cyclase"/>
</dbReference>
<dbReference type="GO" id="GO:0009190">
    <property type="term" value="P:cyclic nucleotide biosynthetic process"/>
    <property type="evidence" value="ECO:0007669"/>
    <property type="project" value="InterPro"/>
</dbReference>
<feature type="domain" description="Guanylate cyclase" evidence="3">
    <location>
        <begin position="45"/>
        <end position="174"/>
    </location>
</feature>
<reference evidence="4 5" key="1">
    <citation type="submission" date="2020-08" db="EMBL/GenBank/DDBJ databases">
        <authorList>
            <person name="Seo M.-J."/>
        </authorList>
    </citation>
    <scope>NUCLEOTIDE SEQUENCE [LARGE SCALE GENOMIC DNA]</scope>
    <source>
        <strain evidence="4 5">KIGAM211</strain>
    </source>
</reference>
<dbReference type="InterPro" id="IPR027417">
    <property type="entry name" value="P-loop_NTPase"/>
</dbReference>
<dbReference type="PANTHER" id="PTHR16305:SF28">
    <property type="entry name" value="GUANYLATE CYCLASE DOMAIN-CONTAINING PROTEIN"/>
    <property type="match status" value="1"/>
</dbReference>
<keyword evidence="1" id="KW-0547">Nucleotide-binding</keyword>
<dbReference type="PANTHER" id="PTHR16305">
    <property type="entry name" value="TESTICULAR SOLUBLE ADENYLYL CYCLASE"/>
    <property type="match status" value="1"/>
</dbReference>
<comment type="caution">
    <text evidence="4">The sequence shown here is derived from an EMBL/GenBank/DDBJ whole genome shotgun (WGS) entry which is preliminary data.</text>
</comment>
<dbReference type="PROSITE" id="PS50125">
    <property type="entry name" value="GUANYLATE_CYCLASE_2"/>
    <property type="match status" value="1"/>
</dbReference>
<evidence type="ECO:0000313" key="4">
    <source>
        <dbReference type="EMBL" id="MBB6628935.1"/>
    </source>
</evidence>
<sequence length="1067" mass="113681">MSGDGDARTCTSCGLALPASAKFCLECGTPVVAAAPEREVRKTVTLLFTDVTGSTVLGEQLDPESYRGVMGRYFTVSRAAVERHGGTVEKFVGDAVLAVFGVPEVREDDALRAVRAAHELNAAVAALSEELTTTLGVRLEIRTGVNTGSVVTGAARAGGSFATGDAVNTAARLEQAATPGQILLGETTYALVRDAVEVAEVEPVVAKGKAEPVRAFRLVAVDGDAAGRQRRPDAQLIGRVRETRALDDALERTLESGRGHLVTVMGAPGIGKTRLVAEFLERVGGRADVLRGRCVAYGQGITYWPVVQVLRAAAGLEGDESPEVTRHALVQAMSDAPGDALDDEAVDLLLSLLGKGGEPGGSDQTFWAVSRVLEHLAVRRPLVVTVDDLHWAEPTLLELLERVRDETRDLPLLLVCQARPELMEQHPEWGQGSLNATTFGLEPFDEALTATSLASLLGPGVPAEAVSAVAGWSGGNPLFVEEIATHLVESGLLRRTDDGWAVTGDLASAGVPPTVSALLAARLDRLPPDERDLLERASVIGLELTTEQARLLAEPERRPAVAAVLTSLARRDLLRRVRGTVGETWAFRHVMVRDAAYDSLPKATRAELHLTVADYLAANTGQAGAEGSAFVAHHLGRATEYAVLLAPHAPATRALADRAGAAFAEAAQDARLREDLSGAAALLGDGLALPTGARVRRDLAVRLEQVEIFRYDNDAQIAASEIFAATLADADEPPTELDLVHDELSRLVGETTAGRSVDVEAAQALAARAAALARQAGDTRREVMALVAQQLVAAMRARFADLAGVLDEICRIGDDQDRRDAQHWRGAQLLYGPAPLEQMVAWSVRGAADARSPGQHAMYTMFTAIARVSRGDEDGPELVRSADAESEAVAGDEAISLMMRGMAWALAGRPSEAADRLERMVALARSTGDYSYGSTYLAWRALLGLELGEDLAEIVPMADEAASWTAPEDVCSMALVAALKAVIATRGGDLDAADARAAEALAIVDRSDQLWQRADVRRWVSELPRRRGDVEEERRLLTEAIALYDAKQVVTWRADLEARLRELGGTP</sequence>
<dbReference type="Pfam" id="PF00211">
    <property type="entry name" value="Guanylate_cyc"/>
    <property type="match status" value="1"/>
</dbReference>
<dbReference type="CDD" id="cd07302">
    <property type="entry name" value="CHD"/>
    <property type="match status" value="1"/>
</dbReference>
<gene>
    <name evidence="4" type="ORF">H5V45_16525</name>
</gene>
<dbReference type="Gene3D" id="3.30.70.1230">
    <property type="entry name" value="Nucleotide cyclase"/>
    <property type="match status" value="1"/>
</dbReference>
<dbReference type="GO" id="GO:0005737">
    <property type="term" value="C:cytoplasm"/>
    <property type="evidence" value="ECO:0007669"/>
    <property type="project" value="TreeGrafter"/>
</dbReference>
<evidence type="ECO:0000259" key="3">
    <source>
        <dbReference type="PROSITE" id="PS50125"/>
    </source>
</evidence>
<dbReference type="InterPro" id="IPR041664">
    <property type="entry name" value="AAA_16"/>
</dbReference>
<dbReference type="SMART" id="SM00044">
    <property type="entry name" value="CYCc"/>
    <property type="match status" value="1"/>
</dbReference>
<dbReference type="SUPFAM" id="SSF55073">
    <property type="entry name" value="Nucleotide cyclase"/>
    <property type="match status" value="1"/>
</dbReference>
<evidence type="ECO:0000313" key="5">
    <source>
        <dbReference type="Proteomes" id="UP000523955"/>
    </source>
</evidence>
<protein>
    <submittedName>
        <fullName evidence="4">AAA family ATPase</fullName>
    </submittedName>
</protein>
<proteinExistence type="predicted"/>
<dbReference type="SUPFAM" id="SSF52540">
    <property type="entry name" value="P-loop containing nucleoside triphosphate hydrolases"/>
    <property type="match status" value="1"/>
</dbReference>
<organism evidence="4 5">
    <name type="scientific">Nocardioides luti</name>
    <dbReference type="NCBI Taxonomy" id="2761101"/>
    <lineage>
        <taxon>Bacteria</taxon>
        <taxon>Bacillati</taxon>
        <taxon>Actinomycetota</taxon>
        <taxon>Actinomycetes</taxon>
        <taxon>Propionibacteriales</taxon>
        <taxon>Nocardioidaceae</taxon>
        <taxon>Nocardioides</taxon>
    </lineage>
</organism>
<dbReference type="GO" id="GO:0005524">
    <property type="term" value="F:ATP binding"/>
    <property type="evidence" value="ECO:0007669"/>
    <property type="project" value="UniProtKB-KW"/>
</dbReference>
<evidence type="ECO:0000256" key="1">
    <source>
        <dbReference type="ARBA" id="ARBA00022741"/>
    </source>
</evidence>
<dbReference type="GO" id="GO:0035556">
    <property type="term" value="P:intracellular signal transduction"/>
    <property type="evidence" value="ECO:0007669"/>
    <property type="project" value="InterPro"/>
</dbReference>
<dbReference type="InterPro" id="IPR001054">
    <property type="entry name" value="A/G_cyclase"/>
</dbReference>
<name>A0A7X0VBY9_9ACTN</name>
<dbReference type="GO" id="GO:0004016">
    <property type="term" value="F:adenylate cyclase activity"/>
    <property type="evidence" value="ECO:0007669"/>
    <property type="project" value="TreeGrafter"/>
</dbReference>
<dbReference type="AlphaFoldDB" id="A0A7X0VBY9"/>